<keyword evidence="6 10" id="KW-0067">ATP-binding</keyword>
<dbReference type="OrthoDB" id="8134152at2"/>
<dbReference type="InterPro" id="IPR017871">
    <property type="entry name" value="ABC_transporter-like_CS"/>
</dbReference>
<dbReference type="SUPFAM" id="SSF52540">
    <property type="entry name" value="P-loop containing nucleoside triphosphate hydrolases"/>
    <property type="match status" value="1"/>
</dbReference>
<dbReference type="Gene3D" id="2.40.50.100">
    <property type="match status" value="1"/>
</dbReference>
<dbReference type="RefSeq" id="WP_103870612.1">
    <property type="nucleotide sequence ID" value="NZ_FNUY01000001.1"/>
</dbReference>
<reference evidence="10 11" key="1">
    <citation type="submission" date="2016-10" db="EMBL/GenBank/DDBJ databases">
        <authorList>
            <person name="de Groot N.N."/>
        </authorList>
    </citation>
    <scope>NUCLEOTIDE SEQUENCE [LARGE SCALE GENOMIC DNA]</scope>
    <source>
        <strain evidence="10 11">DSM 26656</strain>
    </source>
</reference>
<keyword evidence="11" id="KW-1185">Reference proteome</keyword>
<dbReference type="PROSITE" id="PS50893">
    <property type="entry name" value="ABC_TRANSPORTER_2"/>
    <property type="match status" value="1"/>
</dbReference>
<dbReference type="InterPro" id="IPR013611">
    <property type="entry name" value="Transp-assoc_OB_typ2"/>
</dbReference>
<dbReference type="InterPro" id="IPR027417">
    <property type="entry name" value="P-loop_NTPase"/>
</dbReference>
<dbReference type="FunFam" id="3.40.50.300:FF:000042">
    <property type="entry name" value="Maltose/maltodextrin ABC transporter, ATP-binding protein"/>
    <property type="match status" value="1"/>
</dbReference>
<dbReference type="EMBL" id="FNUY01000001">
    <property type="protein sequence ID" value="SEF47728.1"/>
    <property type="molecule type" value="Genomic_DNA"/>
</dbReference>
<dbReference type="GO" id="GO:0005524">
    <property type="term" value="F:ATP binding"/>
    <property type="evidence" value="ECO:0007669"/>
    <property type="project" value="UniProtKB-KW"/>
</dbReference>
<keyword evidence="7" id="KW-1278">Translocase</keyword>
<dbReference type="InterPro" id="IPR003593">
    <property type="entry name" value="AAA+_ATPase"/>
</dbReference>
<proteinExistence type="inferred from homology"/>
<evidence type="ECO:0000256" key="7">
    <source>
        <dbReference type="ARBA" id="ARBA00022967"/>
    </source>
</evidence>
<dbReference type="PANTHER" id="PTHR43875">
    <property type="entry name" value="MALTODEXTRIN IMPORT ATP-BINDING PROTEIN MSMX"/>
    <property type="match status" value="1"/>
</dbReference>
<dbReference type="GO" id="GO:0140359">
    <property type="term" value="F:ABC-type transporter activity"/>
    <property type="evidence" value="ECO:0007669"/>
    <property type="project" value="UniProtKB-ARBA"/>
</dbReference>
<comment type="similarity">
    <text evidence="2">Belongs to the ABC transporter superfamily.</text>
</comment>
<keyword evidence="5" id="KW-0547">Nucleotide-binding</keyword>
<sequence>MSISIENLTKRYGALTVVHGISFTVAKGEFMSLLGPSGCGKTTTLRCIAGLEDADGGVIRIGEGIVSAPEQGVVVPVHERQIGMVFQSYAIWPHMTVAGNVGFPLAIRKVSAADVEKQVDEALEIVGMRHLRERHPSQLSGGQQQRVALARAIVGRPQVLLFDEPLSNLDAKLREGTRAEIKRLQRELDVATVYVTHDQEEALSMSDRVIVMDGGRITQAGVPKELYRRPANRFVADFVGRASFIDIMRVNGAGWATTGGTKLRLDDAGAPPAERYQAMLRPESVDICGGSASAQADDAVNVLHGHVVESHYLGAYTEYHVEASGSRVKVHSRDDFDVGTEVTLRFAPEFCRLVALSGEAR</sequence>
<dbReference type="InterPro" id="IPR008995">
    <property type="entry name" value="Mo/tungstate-bd_C_term_dom"/>
</dbReference>
<keyword evidence="3" id="KW-0813">Transport</keyword>
<dbReference type="PANTHER" id="PTHR43875:SF15">
    <property type="entry name" value="TREHALOSE IMPORT ATP-BINDING PROTEIN SUGC"/>
    <property type="match status" value="1"/>
</dbReference>
<keyword evidence="8" id="KW-0472">Membrane</keyword>
<evidence type="ECO:0000256" key="3">
    <source>
        <dbReference type="ARBA" id="ARBA00022448"/>
    </source>
</evidence>
<dbReference type="Pfam" id="PF08402">
    <property type="entry name" value="TOBE_2"/>
    <property type="match status" value="1"/>
</dbReference>
<dbReference type="PROSITE" id="PS00211">
    <property type="entry name" value="ABC_TRANSPORTER_1"/>
    <property type="match status" value="1"/>
</dbReference>
<keyword evidence="4" id="KW-1003">Cell membrane</keyword>
<dbReference type="Proteomes" id="UP000236743">
    <property type="component" value="Unassembled WGS sequence"/>
</dbReference>
<dbReference type="Gene3D" id="3.40.50.300">
    <property type="entry name" value="P-loop containing nucleotide triphosphate hydrolases"/>
    <property type="match status" value="1"/>
</dbReference>
<evidence type="ECO:0000259" key="9">
    <source>
        <dbReference type="PROSITE" id="PS50893"/>
    </source>
</evidence>
<dbReference type="AlphaFoldDB" id="A0A1H5SCL3"/>
<evidence type="ECO:0000313" key="10">
    <source>
        <dbReference type="EMBL" id="SEF47728.1"/>
    </source>
</evidence>
<feature type="domain" description="ABC transporter" evidence="9">
    <location>
        <begin position="3"/>
        <end position="239"/>
    </location>
</feature>
<dbReference type="SMART" id="SM00382">
    <property type="entry name" value="AAA"/>
    <property type="match status" value="1"/>
</dbReference>
<dbReference type="InterPro" id="IPR003439">
    <property type="entry name" value="ABC_transporter-like_ATP-bd"/>
</dbReference>
<dbReference type="Pfam" id="PF00005">
    <property type="entry name" value="ABC_tran"/>
    <property type="match status" value="1"/>
</dbReference>
<dbReference type="GO" id="GO:0055052">
    <property type="term" value="C:ATP-binding cassette (ABC) transporter complex, substrate-binding subunit-containing"/>
    <property type="evidence" value="ECO:0007669"/>
    <property type="project" value="TreeGrafter"/>
</dbReference>
<accession>A0A1H5SCL3</accession>
<organism evidence="10 11">
    <name type="scientific">Bosea lathyri</name>
    <dbReference type="NCBI Taxonomy" id="1036778"/>
    <lineage>
        <taxon>Bacteria</taxon>
        <taxon>Pseudomonadati</taxon>
        <taxon>Pseudomonadota</taxon>
        <taxon>Alphaproteobacteria</taxon>
        <taxon>Hyphomicrobiales</taxon>
        <taxon>Boseaceae</taxon>
        <taxon>Bosea</taxon>
    </lineage>
</organism>
<evidence type="ECO:0000256" key="4">
    <source>
        <dbReference type="ARBA" id="ARBA00022475"/>
    </source>
</evidence>
<evidence type="ECO:0000256" key="5">
    <source>
        <dbReference type="ARBA" id="ARBA00022741"/>
    </source>
</evidence>
<dbReference type="GO" id="GO:0016887">
    <property type="term" value="F:ATP hydrolysis activity"/>
    <property type="evidence" value="ECO:0007669"/>
    <property type="project" value="InterPro"/>
</dbReference>
<evidence type="ECO:0000313" key="11">
    <source>
        <dbReference type="Proteomes" id="UP000236743"/>
    </source>
</evidence>
<evidence type="ECO:0000256" key="2">
    <source>
        <dbReference type="ARBA" id="ARBA00005417"/>
    </source>
</evidence>
<comment type="subcellular location">
    <subcellularLocation>
        <location evidence="1">Cell inner membrane</location>
        <topology evidence="1">Peripheral membrane protein</topology>
    </subcellularLocation>
</comment>
<protein>
    <submittedName>
        <fullName evidence="10">Iron(III) transport system ATP-binding protein</fullName>
    </submittedName>
</protein>
<evidence type="ECO:0000256" key="8">
    <source>
        <dbReference type="ARBA" id="ARBA00023136"/>
    </source>
</evidence>
<dbReference type="InterPro" id="IPR047641">
    <property type="entry name" value="ABC_transpr_MalK/UgpC-like"/>
</dbReference>
<gene>
    <name evidence="10" type="ORF">SAMN04488115_101201</name>
</gene>
<evidence type="ECO:0000256" key="6">
    <source>
        <dbReference type="ARBA" id="ARBA00022840"/>
    </source>
</evidence>
<dbReference type="SUPFAM" id="SSF50331">
    <property type="entry name" value="MOP-like"/>
    <property type="match status" value="1"/>
</dbReference>
<evidence type="ECO:0000256" key="1">
    <source>
        <dbReference type="ARBA" id="ARBA00004417"/>
    </source>
</evidence>
<name>A0A1H5SCL3_9HYPH</name>